<evidence type="ECO:0000256" key="8">
    <source>
        <dbReference type="RuleBase" id="RU363041"/>
    </source>
</evidence>
<dbReference type="RefSeq" id="WP_094635813.1">
    <property type="nucleotide sequence ID" value="NZ_CP062938.1"/>
</dbReference>
<keyword evidence="4 8" id="KW-1003">Cell membrane</keyword>
<comment type="subcellular location">
    <subcellularLocation>
        <location evidence="1 8">Cell membrane</location>
        <topology evidence="1 8">Multi-pass membrane protein</topology>
    </subcellularLocation>
</comment>
<feature type="transmembrane region" description="Helical" evidence="8">
    <location>
        <begin position="73"/>
        <end position="94"/>
    </location>
</feature>
<keyword evidence="6 8" id="KW-1133">Transmembrane helix</keyword>
<feature type="transmembrane region" description="Helical" evidence="8">
    <location>
        <begin position="45"/>
        <end position="61"/>
    </location>
</feature>
<evidence type="ECO:0000256" key="2">
    <source>
        <dbReference type="ARBA" id="ARBA00009142"/>
    </source>
</evidence>
<dbReference type="Proteomes" id="UP000593943">
    <property type="component" value="Chromosome"/>
</dbReference>
<dbReference type="Proteomes" id="UP000216057">
    <property type="component" value="Unassembled WGS sequence"/>
</dbReference>
<gene>
    <name evidence="10" type="ORF">BE0216_06980</name>
    <name evidence="9" type="ORF">BEUL_0082</name>
</gene>
<keyword evidence="12" id="KW-1185">Reference proteome</keyword>
<sequence>MAEITRDILFLLVLFVSNMIQAITGFAGTVLAMPASMMLIGADEARVVLNAMALVSCLWLGMQHRRHIRWRELIRMVGLMMIGMVAGMLLYRALPLAPLQRAYGLFIIAVALKNLLFPSTREPRPWLMTVILLASGVIHGLFVSGGALLVVYAAARLKDKDEFRATVACVWVVLNTVMGAQQVAAGEWTPHAVAITVIGLPMLALAVLIGNHLQRRISQQAFLTLTYALLVVSGISILF</sequence>
<dbReference type="PANTHER" id="PTHR30269">
    <property type="entry name" value="TRANSMEMBRANE PROTEIN YFCA"/>
    <property type="match status" value="1"/>
</dbReference>
<dbReference type="KEGG" id="beu:BE0216_06980"/>
<dbReference type="InterPro" id="IPR002781">
    <property type="entry name" value="TM_pro_TauE-like"/>
</dbReference>
<accession>A0A261GF73</accession>
<feature type="transmembrane region" description="Helical" evidence="8">
    <location>
        <begin position="221"/>
        <end position="238"/>
    </location>
</feature>
<evidence type="ECO:0000256" key="1">
    <source>
        <dbReference type="ARBA" id="ARBA00004651"/>
    </source>
</evidence>
<evidence type="ECO:0000313" key="10">
    <source>
        <dbReference type="EMBL" id="QOL32226.1"/>
    </source>
</evidence>
<dbReference type="EMBL" id="CP062938">
    <property type="protein sequence ID" value="QOL32226.1"/>
    <property type="molecule type" value="Genomic_DNA"/>
</dbReference>
<dbReference type="AlphaFoldDB" id="A0A261GF73"/>
<dbReference type="EMBL" id="MWWZ01000001">
    <property type="protein sequence ID" value="OZG69665.1"/>
    <property type="molecule type" value="Genomic_DNA"/>
</dbReference>
<organism evidence="9 11">
    <name type="scientific">Bifidobacterium eulemuris</name>
    <dbReference type="NCBI Taxonomy" id="1765219"/>
    <lineage>
        <taxon>Bacteria</taxon>
        <taxon>Bacillati</taxon>
        <taxon>Actinomycetota</taxon>
        <taxon>Actinomycetes</taxon>
        <taxon>Bifidobacteriales</taxon>
        <taxon>Bifidobacteriaceae</taxon>
        <taxon>Bifidobacterium</taxon>
    </lineage>
</organism>
<protein>
    <recommendedName>
        <fullName evidence="8">Probable membrane transporter protein</fullName>
    </recommendedName>
</protein>
<feature type="transmembrane region" description="Helical" evidence="8">
    <location>
        <begin position="191"/>
        <end position="209"/>
    </location>
</feature>
<evidence type="ECO:0000256" key="3">
    <source>
        <dbReference type="ARBA" id="ARBA00022448"/>
    </source>
</evidence>
<reference evidence="10 12" key="2">
    <citation type="submission" date="2020-10" db="EMBL/GenBank/DDBJ databases">
        <title>Genome sequencing of Bifidobacterium eulemuris_DSMZ_100216.</title>
        <authorList>
            <person name="Kim J."/>
        </authorList>
    </citation>
    <scope>NUCLEOTIDE SEQUENCE [LARGE SCALE GENOMIC DNA]</scope>
    <source>
        <strain evidence="10 12">DSM 100216</strain>
    </source>
</reference>
<dbReference type="Pfam" id="PF01925">
    <property type="entry name" value="TauE"/>
    <property type="match status" value="1"/>
</dbReference>
<keyword evidence="5 8" id="KW-0812">Transmembrane</keyword>
<comment type="similarity">
    <text evidence="2 8">Belongs to the 4-toluene sulfonate uptake permease (TSUP) (TC 2.A.102) family.</text>
</comment>
<feature type="transmembrane region" description="Helical" evidence="8">
    <location>
        <begin position="9"/>
        <end position="33"/>
    </location>
</feature>
<evidence type="ECO:0000256" key="5">
    <source>
        <dbReference type="ARBA" id="ARBA00022692"/>
    </source>
</evidence>
<evidence type="ECO:0000256" key="6">
    <source>
        <dbReference type="ARBA" id="ARBA00022989"/>
    </source>
</evidence>
<dbReference type="GO" id="GO:0005886">
    <property type="term" value="C:plasma membrane"/>
    <property type="evidence" value="ECO:0007669"/>
    <property type="project" value="UniProtKB-SubCell"/>
</dbReference>
<name>A0A261GF73_9BIFI</name>
<evidence type="ECO:0000256" key="4">
    <source>
        <dbReference type="ARBA" id="ARBA00022475"/>
    </source>
</evidence>
<evidence type="ECO:0000256" key="7">
    <source>
        <dbReference type="ARBA" id="ARBA00023136"/>
    </source>
</evidence>
<proteinExistence type="inferred from homology"/>
<dbReference type="PANTHER" id="PTHR30269:SF37">
    <property type="entry name" value="MEMBRANE TRANSPORTER PROTEIN"/>
    <property type="match status" value="1"/>
</dbReference>
<keyword evidence="3" id="KW-0813">Transport</keyword>
<evidence type="ECO:0000313" key="9">
    <source>
        <dbReference type="EMBL" id="OZG69665.1"/>
    </source>
</evidence>
<feature type="transmembrane region" description="Helical" evidence="8">
    <location>
        <begin position="126"/>
        <end position="153"/>
    </location>
</feature>
<feature type="transmembrane region" description="Helical" evidence="8">
    <location>
        <begin position="165"/>
        <end position="185"/>
    </location>
</feature>
<evidence type="ECO:0000313" key="11">
    <source>
        <dbReference type="Proteomes" id="UP000216057"/>
    </source>
</evidence>
<dbReference type="InterPro" id="IPR052017">
    <property type="entry name" value="TSUP"/>
</dbReference>
<keyword evidence="7 8" id="KW-0472">Membrane</keyword>
<dbReference type="OrthoDB" id="7843147at2"/>
<evidence type="ECO:0000313" key="12">
    <source>
        <dbReference type="Proteomes" id="UP000593943"/>
    </source>
</evidence>
<reference evidence="9 11" key="1">
    <citation type="journal article" date="2017" name="BMC Genomics">
        <title>Comparative genomic and phylogenomic analyses of the Bifidobacteriaceae family.</title>
        <authorList>
            <person name="Lugli G.A."/>
            <person name="Milani C."/>
            <person name="Turroni F."/>
            <person name="Duranti S."/>
            <person name="Mancabelli L."/>
            <person name="Mangifesta M."/>
            <person name="Ferrario C."/>
            <person name="Modesto M."/>
            <person name="Mattarelli P."/>
            <person name="Jiri K."/>
            <person name="van Sinderen D."/>
            <person name="Ventura M."/>
        </authorList>
    </citation>
    <scope>NUCLEOTIDE SEQUENCE [LARGE SCALE GENOMIC DNA]</scope>
    <source>
        <strain evidence="9 11">DSM 100216</strain>
    </source>
</reference>